<organism evidence="1 2">
    <name type="scientific">Corynebacterium kalinowskii</name>
    <dbReference type="NCBI Taxonomy" id="2675216"/>
    <lineage>
        <taxon>Bacteria</taxon>
        <taxon>Bacillati</taxon>
        <taxon>Actinomycetota</taxon>
        <taxon>Actinomycetes</taxon>
        <taxon>Mycobacteriales</taxon>
        <taxon>Corynebacteriaceae</taxon>
        <taxon>Corynebacterium</taxon>
    </lineage>
</organism>
<reference evidence="2" key="1">
    <citation type="submission" date="2019-11" db="EMBL/GenBank/DDBJ databases">
        <title>Complete genome sequence of Corynebacterium kalinowskii 1959, a novel Corynebacterium species isolated from soil of a small paddock in Vilsendorf, Germany.</title>
        <authorList>
            <person name="Schaffert L."/>
            <person name="Ruwe M."/>
            <person name="Milse J."/>
            <person name="Hanuschka K."/>
            <person name="Ortseifen V."/>
            <person name="Droste J."/>
            <person name="Brandt D."/>
            <person name="Schlueter L."/>
            <person name="Kutter Y."/>
            <person name="Vinke S."/>
            <person name="Viehoefer P."/>
            <person name="Jacob L."/>
            <person name="Luebke N.-C."/>
            <person name="Schulte-Berndt E."/>
            <person name="Hain C."/>
            <person name="Linder M."/>
            <person name="Schmidt P."/>
            <person name="Wollenschlaeger L."/>
            <person name="Luttermann T."/>
            <person name="Thieme E."/>
            <person name="Hassa J."/>
            <person name="Haak M."/>
            <person name="Wittchen M."/>
            <person name="Mentz A."/>
            <person name="Persicke M."/>
            <person name="Busche T."/>
            <person name="Ruckert C."/>
        </authorList>
    </citation>
    <scope>NUCLEOTIDE SEQUENCE [LARGE SCALE GENOMIC DNA]</scope>
    <source>
        <strain evidence="2">1959</strain>
    </source>
</reference>
<dbReference type="AlphaFoldDB" id="A0A6B8VTN7"/>
<dbReference type="InterPro" id="IPR027417">
    <property type="entry name" value="P-loop_NTPase"/>
</dbReference>
<accession>A0A6B8VTN7</accession>
<proteinExistence type="predicted"/>
<sequence>MTDTAFLRVHDLVVATGLRVPDFELDNALTLLCTGREASATTTMLTLAGRMKPVKGSIELDLPDGSTLDSPRALNKHIALAGVSSIDGLDRNVRVATYIREVSAWSSPWYRRTPTDITNIERWQSIRDLFELEIEPRAQVGSLNPTHRFVLRVALALLARPEPALVVIDDIDQVRSLDIRAELIDHLRTLSERTPVIVASTNSDTHQQFDRVISLTQGE</sequence>
<dbReference type="EMBL" id="CP046452">
    <property type="protein sequence ID" value="QGU02126.1"/>
    <property type="molecule type" value="Genomic_DNA"/>
</dbReference>
<evidence type="ECO:0008006" key="3">
    <source>
        <dbReference type="Google" id="ProtNLM"/>
    </source>
</evidence>
<dbReference type="Proteomes" id="UP000427071">
    <property type="component" value="Chromosome"/>
</dbReference>
<dbReference type="SUPFAM" id="SSF52540">
    <property type="entry name" value="P-loop containing nucleoside triphosphate hydrolases"/>
    <property type="match status" value="1"/>
</dbReference>
<dbReference type="Gene3D" id="3.40.50.300">
    <property type="entry name" value="P-loop containing nucleotide triphosphate hydrolases"/>
    <property type="match status" value="1"/>
</dbReference>
<evidence type="ECO:0000313" key="1">
    <source>
        <dbReference type="EMBL" id="QGU02126.1"/>
    </source>
</evidence>
<dbReference type="KEGG" id="ckw:CKALI_06285"/>
<evidence type="ECO:0000313" key="2">
    <source>
        <dbReference type="Proteomes" id="UP000427071"/>
    </source>
</evidence>
<protein>
    <recommendedName>
        <fullName evidence="3">ABC transporter domain-containing protein</fullName>
    </recommendedName>
</protein>
<keyword evidence="2" id="KW-1185">Reference proteome</keyword>
<name>A0A6B8VTN7_9CORY</name>
<gene>
    <name evidence="1" type="ORF">CKALI_06285</name>
</gene>
<dbReference type="RefSeq" id="WP_156192478.1">
    <property type="nucleotide sequence ID" value="NZ_CP046452.1"/>
</dbReference>